<name>A0A0A3IQK6_9BACL</name>
<organism evidence="4 5">
    <name type="scientific">Ureibacillus sinduriensis BLB-1 = JCM 15800</name>
    <dbReference type="NCBI Taxonomy" id="1384057"/>
    <lineage>
        <taxon>Bacteria</taxon>
        <taxon>Bacillati</taxon>
        <taxon>Bacillota</taxon>
        <taxon>Bacilli</taxon>
        <taxon>Bacillales</taxon>
        <taxon>Caryophanaceae</taxon>
        <taxon>Ureibacillus</taxon>
    </lineage>
</organism>
<feature type="domain" description="Lysozyme inhibitor LprI-like N-terminal" evidence="3">
    <location>
        <begin position="114"/>
        <end position="204"/>
    </location>
</feature>
<evidence type="ECO:0000256" key="2">
    <source>
        <dbReference type="SAM" id="SignalP"/>
    </source>
</evidence>
<dbReference type="STRING" id="1384057.CD33_04200"/>
<dbReference type="PANTHER" id="PTHR39176">
    <property type="entry name" value="PERIPLASMIC PROTEIN-RELATED"/>
    <property type="match status" value="1"/>
</dbReference>
<keyword evidence="2" id="KW-0732">Signal</keyword>
<dbReference type="Gene3D" id="1.20.1270.180">
    <property type="match status" value="1"/>
</dbReference>
<feature type="signal peptide" evidence="2">
    <location>
        <begin position="1"/>
        <end position="22"/>
    </location>
</feature>
<evidence type="ECO:0000313" key="5">
    <source>
        <dbReference type="Proteomes" id="UP000030408"/>
    </source>
</evidence>
<dbReference type="EMBL" id="JPVO01000041">
    <property type="protein sequence ID" value="KGR77112.1"/>
    <property type="molecule type" value="Genomic_DNA"/>
</dbReference>
<dbReference type="PANTHER" id="PTHR39176:SF1">
    <property type="entry name" value="PERIPLASMIC PROTEIN"/>
    <property type="match status" value="1"/>
</dbReference>
<dbReference type="RefSeq" id="WP_036198461.1">
    <property type="nucleotide sequence ID" value="NZ_AVCY01000015.1"/>
</dbReference>
<evidence type="ECO:0000259" key="3">
    <source>
        <dbReference type="Pfam" id="PF07007"/>
    </source>
</evidence>
<accession>A0A0A3IQK6</accession>
<gene>
    <name evidence="4" type="ORF">CD33_04200</name>
</gene>
<proteinExistence type="predicted"/>
<dbReference type="OrthoDB" id="2438161at2"/>
<protein>
    <recommendedName>
        <fullName evidence="3">Lysozyme inhibitor LprI-like N-terminal domain-containing protein</fullName>
    </recommendedName>
</protein>
<comment type="caution">
    <text evidence="4">The sequence shown here is derived from an EMBL/GenBank/DDBJ whole genome shotgun (WGS) entry which is preliminary data.</text>
</comment>
<feature type="region of interest" description="Disordered" evidence="1">
    <location>
        <begin position="24"/>
        <end position="95"/>
    </location>
</feature>
<dbReference type="InterPro" id="IPR009739">
    <property type="entry name" value="LprI-like_N"/>
</dbReference>
<dbReference type="AlphaFoldDB" id="A0A0A3IQK6"/>
<dbReference type="Pfam" id="PF07007">
    <property type="entry name" value="LprI"/>
    <property type="match status" value="1"/>
</dbReference>
<evidence type="ECO:0000256" key="1">
    <source>
        <dbReference type="SAM" id="MobiDB-lite"/>
    </source>
</evidence>
<feature type="chain" id="PRO_5038376582" description="Lysozyme inhibitor LprI-like N-terminal domain-containing protein" evidence="2">
    <location>
        <begin position="23"/>
        <end position="210"/>
    </location>
</feature>
<sequence>MKHKHKLLIGMLSILLELVAACGNSPEETTNSPSENQDQNDRVTQEESVDTAVEVPSKDSDSNNSTSNDTKDTSKNSPAEQEDPSATNTETSLKEEYLKKLNEAKKETDEMRNNPADDSTYALKAVEGEIYEVWDGLLNEIYGVLKQQLPSEEMNKLRDAQRKWIDYRDKTALEASLKYKGGTMEHLEYTVVLNNLTEERCFELVEHYMK</sequence>
<dbReference type="eggNOG" id="COG3755">
    <property type="taxonomic scope" value="Bacteria"/>
</dbReference>
<reference evidence="4 5" key="1">
    <citation type="submission" date="2014-02" db="EMBL/GenBank/DDBJ databases">
        <title>Draft genome sequence of Lysinibacillus sinduriensis JCM 15800.</title>
        <authorList>
            <person name="Zhang F."/>
            <person name="Wang G."/>
            <person name="Zhang L."/>
        </authorList>
    </citation>
    <scope>NUCLEOTIDE SEQUENCE [LARGE SCALE GENOMIC DNA]</scope>
    <source>
        <strain evidence="4 5">JCM 15800</strain>
    </source>
</reference>
<evidence type="ECO:0000313" key="4">
    <source>
        <dbReference type="EMBL" id="KGR77112.1"/>
    </source>
</evidence>
<feature type="compositionally biased region" description="Polar residues" evidence="1">
    <location>
        <begin position="26"/>
        <end position="37"/>
    </location>
</feature>
<dbReference type="Proteomes" id="UP000030408">
    <property type="component" value="Unassembled WGS sequence"/>
</dbReference>
<keyword evidence="5" id="KW-1185">Reference proteome</keyword>